<dbReference type="InterPro" id="IPR014284">
    <property type="entry name" value="RNA_pol_sigma-70_dom"/>
</dbReference>
<dbReference type="Pfam" id="PF04542">
    <property type="entry name" value="Sigma70_r2"/>
    <property type="match status" value="1"/>
</dbReference>
<dbReference type="GO" id="GO:0006352">
    <property type="term" value="P:DNA-templated transcription initiation"/>
    <property type="evidence" value="ECO:0007669"/>
    <property type="project" value="InterPro"/>
</dbReference>
<dbReference type="RefSeq" id="WP_002646099.1">
    <property type="nucleotide sequence ID" value="NZ_CAXBMG010000030.1"/>
</dbReference>
<dbReference type="GO" id="GO:0016987">
    <property type="term" value="F:sigma factor activity"/>
    <property type="evidence" value="ECO:0007669"/>
    <property type="project" value="UniProtKB-KW"/>
</dbReference>
<evidence type="ECO:0000256" key="1">
    <source>
        <dbReference type="ARBA" id="ARBA00023015"/>
    </source>
</evidence>
<reference evidence="7 9" key="2">
    <citation type="submission" date="2019-08" db="EMBL/GenBank/DDBJ databases">
        <title>Deep-cultivation of Planctomycetes and their phenomic and genomic characterization uncovers novel biology.</title>
        <authorList>
            <person name="Wiegand S."/>
            <person name="Jogler M."/>
            <person name="Boedeker C."/>
            <person name="Pinto D."/>
            <person name="Vollmers J."/>
            <person name="Rivas-Marin E."/>
            <person name="Kohn T."/>
            <person name="Peeters S.H."/>
            <person name="Heuer A."/>
            <person name="Rast P."/>
            <person name="Oberbeckmann S."/>
            <person name="Bunk B."/>
            <person name="Jeske O."/>
            <person name="Meyerdierks A."/>
            <person name="Storesund J.E."/>
            <person name="Kallscheuer N."/>
            <person name="Luecker S."/>
            <person name="Lage O.M."/>
            <person name="Pohl T."/>
            <person name="Merkel B.J."/>
            <person name="Hornburger P."/>
            <person name="Mueller R.-W."/>
            <person name="Bruemmer F."/>
            <person name="Labrenz M."/>
            <person name="Spormann A.M."/>
            <person name="Op den Camp H."/>
            <person name="Overmann J."/>
            <person name="Amann R."/>
            <person name="Jetten M.S.M."/>
            <person name="Mascher T."/>
            <person name="Medema M.H."/>
            <person name="Devos D.P."/>
            <person name="Kaster A.-K."/>
            <person name="Ovreas L."/>
            <person name="Rohde M."/>
            <person name="Galperin M.Y."/>
            <person name="Jogler C."/>
        </authorList>
    </citation>
    <scope>NUCLEOTIDE SEQUENCE [LARGE SCALE GENOMIC DNA]</scope>
    <source>
        <strain evidence="7 9">DSM 8797</strain>
    </source>
</reference>
<evidence type="ECO:0000256" key="3">
    <source>
        <dbReference type="ARBA" id="ARBA00023125"/>
    </source>
</evidence>
<evidence type="ECO:0000313" key="7">
    <source>
        <dbReference type="EMBL" id="QEG15641.1"/>
    </source>
</evidence>
<dbReference type="SUPFAM" id="SSF88946">
    <property type="entry name" value="Sigma2 domain of RNA polymerase sigma factors"/>
    <property type="match status" value="1"/>
</dbReference>
<dbReference type="EMBL" id="CP042910">
    <property type="protein sequence ID" value="QEG15641.1"/>
    <property type="molecule type" value="Genomic_DNA"/>
</dbReference>
<evidence type="ECO:0000259" key="5">
    <source>
        <dbReference type="Pfam" id="PF04542"/>
    </source>
</evidence>
<dbReference type="Proteomes" id="UP000322887">
    <property type="component" value="Chromosome"/>
</dbReference>
<protein>
    <submittedName>
        <fullName evidence="7">RNA polymerase sigma factor SigX</fullName>
    </submittedName>
    <submittedName>
        <fullName evidence="6">Sigma-70 family RNA polymerase sigma factor</fullName>
    </submittedName>
</protein>
<sequence length="204" mass="24202">MNYSPEWPSTHITLLNRVRFQTDSEAWREFVGIYGPLIYNYCRKFHLKDCDAEDVCQEVFRKISTSMHSFEYNRQLGRFRSWLGTVTYHEICRYFKNNKRFQNQSGTPGLRDEIYEQAGESDAAWADEFCSHIYSTALNNIQPLFDNQTWKAFELTWIEDLGAQQASEKLGAEITWIYKAKFLVQKKLKEEIQRLSFDSVVFQK</sequence>
<name>A0A3D3RAZ5_9PLAN</name>
<keyword evidence="3" id="KW-0238">DNA-binding</keyword>
<dbReference type="PANTHER" id="PTHR43133">
    <property type="entry name" value="RNA POLYMERASE ECF-TYPE SIGMA FACTO"/>
    <property type="match status" value="1"/>
</dbReference>
<dbReference type="PANTHER" id="PTHR43133:SF8">
    <property type="entry name" value="RNA POLYMERASE SIGMA FACTOR HI_1459-RELATED"/>
    <property type="match status" value="1"/>
</dbReference>
<organism evidence="6 8">
    <name type="scientific">Gimesia maris</name>
    <dbReference type="NCBI Taxonomy" id="122"/>
    <lineage>
        <taxon>Bacteria</taxon>
        <taxon>Pseudomonadati</taxon>
        <taxon>Planctomycetota</taxon>
        <taxon>Planctomycetia</taxon>
        <taxon>Planctomycetales</taxon>
        <taxon>Planctomycetaceae</taxon>
        <taxon>Gimesia</taxon>
    </lineage>
</organism>
<dbReference type="AlphaFoldDB" id="A0A3D3RAZ5"/>
<dbReference type="InterPro" id="IPR039425">
    <property type="entry name" value="RNA_pol_sigma-70-like"/>
</dbReference>
<evidence type="ECO:0000313" key="9">
    <source>
        <dbReference type="Proteomes" id="UP000322887"/>
    </source>
</evidence>
<dbReference type="Proteomes" id="UP000263642">
    <property type="component" value="Unassembled WGS sequence"/>
</dbReference>
<evidence type="ECO:0000256" key="2">
    <source>
        <dbReference type="ARBA" id="ARBA00023082"/>
    </source>
</evidence>
<dbReference type="NCBIfam" id="TIGR02937">
    <property type="entry name" value="sigma70-ECF"/>
    <property type="match status" value="1"/>
</dbReference>
<evidence type="ECO:0000256" key="4">
    <source>
        <dbReference type="ARBA" id="ARBA00023163"/>
    </source>
</evidence>
<evidence type="ECO:0000313" key="8">
    <source>
        <dbReference type="Proteomes" id="UP000263642"/>
    </source>
</evidence>
<keyword evidence="4" id="KW-0804">Transcription</keyword>
<dbReference type="GeneID" id="98646116"/>
<feature type="domain" description="RNA polymerase sigma-70 region 2" evidence="5">
    <location>
        <begin position="33"/>
        <end position="100"/>
    </location>
</feature>
<reference evidence="6 8" key="1">
    <citation type="journal article" date="2018" name="Nat. Biotechnol.">
        <title>A standardized bacterial taxonomy based on genome phylogeny substantially revises the tree of life.</title>
        <authorList>
            <person name="Parks D.H."/>
            <person name="Chuvochina M."/>
            <person name="Waite D.W."/>
            <person name="Rinke C."/>
            <person name="Skarshewski A."/>
            <person name="Chaumeil P.A."/>
            <person name="Hugenholtz P."/>
        </authorList>
    </citation>
    <scope>NUCLEOTIDE SEQUENCE [LARGE SCALE GENOMIC DNA]</scope>
    <source>
        <strain evidence="6">UBA9375</strain>
    </source>
</reference>
<accession>A0A3D3RAZ5</accession>
<dbReference type="InterPro" id="IPR013325">
    <property type="entry name" value="RNA_pol_sigma_r2"/>
</dbReference>
<proteinExistence type="predicted"/>
<dbReference type="GO" id="GO:0003677">
    <property type="term" value="F:DNA binding"/>
    <property type="evidence" value="ECO:0007669"/>
    <property type="project" value="UniProtKB-KW"/>
</dbReference>
<evidence type="ECO:0000313" key="6">
    <source>
        <dbReference type="EMBL" id="HCO25268.1"/>
    </source>
</evidence>
<dbReference type="Gene3D" id="1.10.1740.10">
    <property type="match status" value="1"/>
</dbReference>
<keyword evidence="9" id="KW-1185">Reference proteome</keyword>
<dbReference type="EMBL" id="DQAY01000121">
    <property type="protein sequence ID" value="HCO25268.1"/>
    <property type="molecule type" value="Genomic_DNA"/>
</dbReference>
<gene>
    <name evidence="6" type="ORF">DIT97_20425</name>
    <name evidence="7" type="ORF">GmarT_14840</name>
</gene>
<dbReference type="InterPro" id="IPR007627">
    <property type="entry name" value="RNA_pol_sigma70_r2"/>
</dbReference>
<keyword evidence="2" id="KW-0731">Sigma factor</keyword>
<keyword evidence="1" id="KW-0805">Transcription regulation</keyword>